<sequence length="221" mass="25549">MDDTIRIVQITDPYLLANIHYPEVLPIQVFENILTHINLLPHPPDLLILTSEVLQQRRNDTLRLLQRLDIPFYWVAHEQNASFNVKGTHFIMLNSCSKNHSQGYLGNDTLDFLQNDLENSWAYPCIVTLRHHPLAIRTLTPPKDTLKDAGQFLSILDQFYHIKAVLFGHIHHDFMLERNDIWFFASPAICPISPNNPAVVFQYRLLDLTSEGEVEVSLMKV</sequence>
<dbReference type="Proteomes" id="UP000004095">
    <property type="component" value="Unassembled WGS sequence"/>
</dbReference>
<dbReference type="SUPFAM" id="SSF56300">
    <property type="entry name" value="Metallo-dependent phosphatases"/>
    <property type="match status" value="1"/>
</dbReference>
<dbReference type="RefSeq" id="WP_002698190.1">
    <property type="nucleotide sequence ID" value="NZ_AAWS01000016.1"/>
</dbReference>
<organism evidence="3 4">
    <name type="scientific">Microscilla marina ATCC 23134</name>
    <dbReference type="NCBI Taxonomy" id="313606"/>
    <lineage>
        <taxon>Bacteria</taxon>
        <taxon>Pseudomonadati</taxon>
        <taxon>Bacteroidota</taxon>
        <taxon>Cytophagia</taxon>
        <taxon>Cytophagales</taxon>
        <taxon>Microscillaceae</taxon>
        <taxon>Microscilla</taxon>
    </lineage>
</organism>
<gene>
    <name evidence="3" type="ORF">M23134_04013</name>
</gene>
<accession>A1ZMS0</accession>
<name>A1ZMS0_MICM2</name>
<keyword evidence="1" id="KW-0479">Metal-binding</keyword>
<dbReference type="eggNOG" id="COG1409">
    <property type="taxonomic scope" value="Bacteria"/>
</dbReference>
<dbReference type="OrthoDB" id="9816081at2"/>
<proteinExistence type="predicted"/>
<dbReference type="InterPro" id="IPR050884">
    <property type="entry name" value="CNP_phosphodiesterase-III"/>
</dbReference>
<keyword evidence="4" id="KW-1185">Reference proteome</keyword>
<reference evidence="3 4" key="1">
    <citation type="submission" date="2007-01" db="EMBL/GenBank/DDBJ databases">
        <authorList>
            <person name="Haygood M."/>
            <person name="Podell S."/>
            <person name="Anderson C."/>
            <person name="Hopkinson B."/>
            <person name="Roe K."/>
            <person name="Barbeau K."/>
            <person name="Gaasterland T."/>
            <person name="Ferriera S."/>
            <person name="Johnson J."/>
            <person name="Kravitz S."/>
            <person name="Beeson K."/>
            <person name="Sutton G."/>
            <person name="Rogers Y.-H."/>
            <person name="Friedman R."/>
            <person name="Frazier M."/>
            <person name="Venter J.C."/>
        </authorList>
    </citation>
    <scope>NUCLEOTIDE SEQUENCE [LARGE SCALE GENOMIC DNA]</scope>
    <source>
        <strain evidence="3 4">ATCC 23134</strain>
    </source>
</reference>
<evidence type="ECO:0000256" key="1">
    <source>
        <dbReference type="ARBA" id="ARBA00022723"/>
    </source>
</evidence>
<dbReference type="GO" id="GO:0046872">
    <property type="term" value="F:metal ion binding"/>
    <property type="evidence" value="ECO:0007669"/>
    <property type="project" value="UniProtKB-KW"/>
</dbReference>
<comment type="caution">
    <text evidence="3">The sequence shown here is derived from an EMBL/GenBank/DDBJ whole genome shotgun (WGS) entry which is preliminary data.</text>
</comment>
<dbReference type="AlphaFoldDB" id="A1ZMS0"/>
<dbReference type="Gene3D" id="3.60.21.10">
    <property type="match status" value="1"/>
</dbReference>
<dbReference type="GO" id="GO:0016787">
    <property type="term" value="F:hydrolase activity"/>
    <property type="evidence" value="ECO:0007669"/>
    <property type="project" value="UniProtKB-KW"/>
</dbReference>
<evidence type="ECO:0000313" key="3">
    <source>
        <dbReference type="EMBL" id="EAY28450.1"/>
    </source>
</evidence>
<protein>
    <submittedName>
        <fullName evidence="3">Uncharacterized protein</fullName>
    </submittedName>
</protein>
<dbReference type="PANTHER" id="PTHR42988:SF2">
    <property type="entry name" value="CYCLIC NUCLEOTIDE PHOSPHODIESTERASE CBUA0032-RELATED"/>
    <property type="match status" value="1"/>
</dbReference>
<keyword evidence="2" id="KW-0378">Hydrolase</keyword>
<dbReference type="PANTHER" id="PTHR42988">
    <property type="entry name" value="PHOSPHOHYDROLASE"/>
    <property type="match status" value="1"/>
</dbReference>
<dbReference type="InterPro" id="IPR029052">
    <property type="entry name" value="Metallo-depent_PP-like"/>
</dbReference>
<evidence type="ECO:0000256" key="2">
    <source>
        <dbReference type="ARBA" id="ARBA00022801"/>
    </source>
</evidence>
<dbReference type="EMBL" id="AAWS01000016">
    <property type="protein sequence ID" value="EAY28450.1"/>
    <property type="molecule type" value="Genomic_DNA"/>
</dbReference>
<evidence type="ECO:0000313" key="4">
    <source>
        <dbReference type="Proteomes" id="UP000004095"/>
    </source>
</evidence>